<evidence type="ECO:0000313" key="1">
    <source>
        <dbReference type="EMBL" id="KKK93707.1"/>
    </source>
</evidence>
<reference evidence="1" key="1">
    <citation type="journal article" date="2015" name="Nature">
        <title>Complex archaea that bridge the gap between prokaryotes and eukaryotes.</title>
        <authorList>
            <person name="Spang A."/>
            <person name="Saw J.H."/>
            <person name="Jorgensen S.L."/>
            <person name="Zaremba-Niedzwiedzka K."/>
            <person name="Martijn J."/>
            <person name="Lind A.E."/>
            <person name="van Eijk R."/>
            <person name="Schleper C."/>
            <person name="Guy L."/>
            <person name="Ettema T.J."/>
        </authorList>
    </citation>
    <scope>NUCLEOTIDE SEQUENCE</scope>
</reference>
<protein>
    <submittedName>
        <fullName evidence="1">Uncharacterized protein</fullName>
    </submittedName>
</protein>
<comment type="caution">
    <text evidence="1">The sequence shown here is derived from an EMBL/GenBank/DDBJ whole genome shotgun (WGS) entry which is preliminary data.</text>
</comment>
<sequence>MLTRMIGRLDECWAAVLGCSVEQLRDGERHVMTVPQSTSGVQRPWPLREDSIALLAREEGWVLSVPAALQQRAIDLCIGKPFADIAAEGDSQAEQWFARGARDDEKQQMRGAGAYPTLARLAEGLPVRCWSHYFHWYCDSATWRGGELDAHVREL</sequence>
<organism evidence="1">
    <name type="scientific">marine sediment metagenome</name>
    <dbReference type="NCBI Taxonomy" id="412755"/>
    <lineage>
        <taxon>unclassified sequences</taxon>
        <taxon>metagenomes</taxon>
        <taxon>ecological metagenomes</taxon>
    </lineage>
</organism>
<dbReference type="EMBL" id="LAZR01047661">
    <property type="protein sequence ID" value="KKK93707.1"/>
    <property type="molecule type" value="Genomic_DNA"/>
</dbReference>
<name>A0A0F8ZIR3_9ZZZZ</name>
<proteinExistence type="predicted"/>
<accession>A0A0F8ZIR3</accession>
<gene>
    <name evidence="1" type="ORF">LCGC14_2690200</name>
</gene>
<feature type="non-terminal residue" evidence="1">
    <location>
        <position position="155"/>
    </location>
</feature>
<dbReference type="AlphaFoldDB" id="A0A0F8ZIR3"/>